<dbReference type="GO" id="GO:0016887">
    <property type="term" value="F:ATP hydrolysis activity"/>
    <property type="evidence" value="ECO:0007669"/>
    <property type="project" value="RHEA"/>
</dbReference>
<evidence type="ECO:0000256" key="7">
    <source>
        <dbReference type="ARBA" id="ARBA00022801"/>
    </source>
</evidence>
<accession>A0A3N4KY91</accession>
<dbReference type="GO" id="GO:0000400">
    <property type="term" value="F:four-way junction DNA binding"/>
    <property type="evidence" value="ECO:0007669"/>
    <property type="project" value="TreeGrafter"/>
</dbReference>
<dbReference type="STRING" id="1392247.A0A3N4KY91"/>
<name>A0A3N4KY91_9PEZI</name>
<dbReference type="GO" id="GO:0005524">
    <property type="term" value="F:ATP binding"/>
    <property type="evidence" value="ECO:0007669"/>
    <property type="project" value="UniProtKB-UniRule"/>
</dbReference>
<evidence type="ECO:0000256" key="1">
    <source>
        <dbReference type="ARBA" id="ARBA00003813"/>
    </source>
</evidence>
<comment type="catalytic activity">
    <reaction evidence="12 13">
        <text>ATP + H2O = ADP + phosphate + H(+)</text>
        <dbReference type="Rhea" id="RHEA:13065"/>
        <dbReference type="ChEBI" id="CHEBI:15377"/>
        <dbReference type="ChEBI" id="CHEBI:15378"/>
        <dbReference type="ChEBI" id="CHEBI:30616"/>
        <dbReference type="ChEBI" id="CHEBI:43474"/>
        <dbReference type="ChEBI" id="CHEBI:456216"/>
        <dbReference type="EC" id="3.6.4.12"/>
    </reaction>
</comment>
<dbReference type="CDD" id="cd18801">
    <property type="entry name" value="SF2_C_FANCM_Hef"/>
    <property type="match status" value="1"/>
</dbReference>
<evidence type="ECO:0000256" key="9">
    <source>
        <dbReference type="ARBA" id="ARBA00022840"/>
    </source>
</evidence>
<dbReference type="InterPro" id="IPR027417">
    <property type="entry name" value="P-loop_NTPase"/>
</dbReference>
<dbReference type="CDD" id="cd12091">
    <property type="entry name" value="FANCM_ID"/>
    <property type="match status" value="1"/>
</dbReference>
<dbReference type="EC" id="3.6.4.12" evidence="13"/>
<dbReference type="GO" id="GO:0043138">
    <property type="term" value="F:3'-5' DNA helicase activity"/>
    <property type="evidence" value="ECO:0007669"/>
    <property type="project" value="InterPro"/>
</dbReference>
<comment type="similarity">
    <text evidence="3 13">Belongs to the DEAD box helicase family. DEAH subfamily. FANCM sub-subfamily.</text>
</comment>
<keyword evidence="6" id="KW-0227">DNA damage</keyword>
<evidence type="ECO:0000256" key="4">
    <source>
        <dbReference type="ARBA" id="ARBA00011390"/>
    </source>
</evidence>
<evidence type="ECO:0000313" key="17">
    <source>
        <dbReference type="EMBL" id="RPB14428.1"/>
    </source>
</evidence>
<dbReference type="SMART" id="SM00487">
    <property type="entry name" value="DEXDc"/>
    <property type="match status" value="1"/>
</dbReference>
<feature type="compositionally biased region" description="Low complexity" evidence="14">
    <location>
        <begin position="850"/>
        <end position="868"/>
    </location>
</feature>
<feature type="domain" description="Helicase C-terminal" evidence="16">
    <location>
        <begin position="505"/>
        <end position="670"/>
    </location>
</feature>
<evidence type="ECO:0000256" key="5">
    <source>
        <dbReference type="ARBA" id="ARBA00022741"/>
    </source>
</evidence>
<evidence type="ECO:0000256" key="6">
    <source>
        <dbReference type="ARBA" id="ARBA00022763"/>
    </source>
</evidence>
<keyword evidence="18" id="KW-1185">Reference proteome</keyword>
<evidence type="ECO:0000256" key="13">
    <source>
        <dbReference type="RuleBase" id="RU367027"/>
    </source>
</evidence>
<dbReference type="Pfam" id="PF04851">
    <property type="entry name" value="ResIII"/>
    <property type="match status" value="1"/>
</dbReference>
<evidence type="ECO:0000256" key="8">
    <source>
        <dbReference type="ARBA" id="ARBA00022806"/>
    </source>
</evidence>
<protein>
    <recommendedName>
        <fullName evidence="13">ATP-dependent DNA helicase</fullName>
        <ecNumber evidence="13">3.6.4.12</ecNumber>
    </recommendedName>
</protein>
<feature type="compositionally biased region" description="Acidic residues" evidence="14">
    <location>
        <begin position="922"/>
        <end position="937"/>
    </location>
</feature>
<dbReference type="CDD" id="cd18033">
    <property type="entry name" value="DEXDc_FANCM"/>
    <property type="match status" value="1"/>
</dbReference>
<evidence type="ECO:0000256" key="12">
    <source>
        <dbReference type="ARBA" id="ARBA00047995"/>
    </source>
</evidence>
<reference evidence="17 18" key="1">
    <citation type="journal article" date="2018" name="Nat. Ecol. Evol.">
        <title>Pezizomycetes genomes reveal the molecular basis of ectomycorrhizal truffle lifestyle.</title>
        <authorList>
            <person name="Murat C."/>
            <person name="Payen T."/>
            <person name="Noel B."/>
            <person name="Kuo A."/>
            <person name="Morin E."/>
            <person name="Chen J."/>
            <person name="Kohler A."/>
            <person name="Krizsan K."/>
            <person name="Balestrini R."/>
            <person name="Da Silva C."/>
            <person name="Montanini B."/>
            <person name="Hainaut M."/>
            <person name="Levati E."/>
            <person name="Barry K.W."/>
            <person name="Belfiori B."/>
            <person name="Cichocki N."/>
            <person name="Clum A."/>
            <person name="Dockter R.B."/>
            <person name="Fauchery L."/>
            <person name="Guy J."/>
            <person name="Iotti M."/>
            <person name="Le Tacon F."/>
            <person name="Lindquist E.A."/>
            <person name="Lipzen A."/>
            <person name="Malagnac F."/>
            <person name="Mello A."/>
            <person name="Molinier V."/>
            <person name="Miyauchi S."/>
            <person name="Poulain J."/>
            <person name="Riccioni C."/>
            <person name="Rubini A."/>
            <person name="Sitrit Y."/>
            <person name="Splivallo R."/>
            <person name="Traeger S."/>
            <person name="Wang M."/>
            <person name="Zifcakova L."/>
            <person name="Wipf D."/>
            <person name="Zambonelli A."/>
            <person name="Paolocci F."/>
            <person name="Nowrousian M."/>
            <person name="Ottonello S."/>
            <person name="Baldrian P."/>
            <person name="Spatafora J.W."/>
            <person name="Henrissat B."/>
            <person name="Nagy L.G."/>
            <person name="Aury J.M."/>
            <person name="Wincker P."/>
            <person name="Grigoriev I.V."/>
            <person name="Bonfante P."/>
            <person name="Martin F.M."/>
        </authorList>
    </citation>
    <scope>NUCLEOTIDE SEQUENCE [LARGE SCALE GENOMIC DNA]</scope>
    <source>
        <strain evidence="17 18">CCBAS932</strain>
    </source>
</reference>
<comment type="function">
    <text evidence="1 13">ATP-dependent DNA helicase involved in DNA damage repair by homologous recombination and in genome maintenance. Capable of unwinding D-loops. Plays a role in limiting crossover recombinants during mitotic DNA double-strand break (DSB) repair. Component of a FANCM-MHF complex which promotes gene conversion at blocked replication forks, probably by reversal of the stalled fork.</text>
</comment>
<dbReference type="PROSITE" id="PS51194">
    <property type="entry name" value="HELICASE_CTER"/>
    <property type="match status" value="1"/>
</dbReference>
<keyword evidence="11" id="KW-0539">Nucleus</keyword>
<dbReference type="SUPFAM" id="SSF52540">
    <property type="entry name" value="P-loop containing nucleoside triphosphate hydrolases"/>
    <property type="match status" value="1"/>
</dbReference>
<organism evidence="17 18">
    <name type="scientific">Morchella conica CCBAS932</name>
    <dbReference type="NCBI Taxonomy" id="1392247"/>
    <lineage>
        <taxon>Eukaryota</taxon>
        <taxon>Fungi</taxon>
        <taxon>Dikarya</taxon>
        <taxon>Ascomycota</taxon>
        <taxon>Pezizomycotina</taxon>
        <taxon>Pezizomycetes</taxon>
        <taxon>Pezizales</taxon>
        <taxon>Morchellaceae</taxon>
        <taxon>Morchella</taxon>
    </lineage>
</organism>
<keyword evidence="8" id="KW-0347">Helicase</keyword>
<evidence type="ECO:0000256" key="11">
    <source>
        <dbReference type="ARBA" id="ARBA00023242"/>
    </source>
</evidence>
<evidence type="ECO:0000256" key="3">
    <source>
        <dbReference type="ARBA" id="ARBA00009889"/>
    </source>
</evidence>
<feature type="compositionally biased region" description="Basic and acidic residues" evidence="14">
    <location>
        <begin position="1034"/>
        <end position="1047"/>
    </location>
</feature>
<dbReference type="FunCoup" id="A0A3N4KY91">
    <property type="interactions" value="200"/>
</dbReference>
<evidence type="ECO:0000259" key="16">
    <source>
        <dbReference type="PROSITE" id="PS51194"/>
    </source>
</evidence>
<comment type="subunit">
    <text evidence="4 13">Interacts with the MHF histone-fold complex to form the FANCM-MHF complex.</text>
</comment>
<feature type="compositionally biased region" description="Basic residues" evidence="14">
    <location>
        <begin position="1014"/>
        <end position="1033"/>
    </location>
</feature>
<keyword evidence="5" id="KW-0547">Nucleotide-binding</keyword>
<dbReference type="PANTHER" id="PTHR14025">
    <property type="entry name" value="FANCONI ANEMIA GROUP M FANCM FAMILY MEMBER"/>
    <property type="match status" value="1"/>
</dbReference>
<keyword evidence="10" id="KW-0234">DNA repair</keyword>
<evidence type="ECO:0000259" key="15">
    <source>
        <dbReference type="PROSITE" id="PS51192"/>
    </source>
</evidence>
<dbReference type="InterPro" id="IPR014001">
    <property type="entry name" value="Helicase_ATP-bd"/>
</dbReference>
<dbReference type="InterPro" id="IPR044749">
    <property type="entry name" value="FANCM_DEXDc"/>
</dbReference>
<dbReference type="AlphaFoldDB" id="A0A3N4KY91"/>
<feature type="region of interest" description="Disordered" evidence="14">
    <location>
        <begin position="1"/>
        <end position="97"/>
    </location>
</feature>
<feature type="compositionally biased region" description="Polar residues" evidence="14">
    <location>
        <begin position="36"/>
        <end position="46"/>
    </location>
</feature>
<dbReference type="GO" id="GO:0045003">
    <property type="term" value="P:double-strand break repair via synthesis-dependent strand annealing"/>
    <property type="evidence" value="ECO:0007669"/>
    <property type="project" value="TreeGrafter"/>
</dbReference>
<feature type="domain" description="Helicase ATP-binding" evidence="15">
    <location>
        <begin position="162"/>
        <end position="330"/>
    </location>
</feature>
<dbReference type="EMBL" id="ML119118">
    <property type="protein sequence ID" value="RPB14428.1"/>
    <property type="molecule type" value="Genomic_DNA"/>
</dbReference>
<dbReference type="PANTHER" id="PTHR14025:SF20">
    <property type="entry name" value="FANCONI ANEMIA GROUP M PROTEIN"/>
    <property type="match status" value="1"/>
</dbReference>
<dbReference type="Gene3D" id="3.40.50.300">
    <property type="entry name" value="P-loop containing nucleotide triphosphate hydrolases"/>
    <property type="match status" value="2"/>
</dbReference>
<dbReference type="InterPro" id="IPR006935">
    <property type="entry name" value="Helicase/UvrB_N"/>
</dbReference>
<evidence type="ECO:0000256" key="2">
    <source>
        <dbReference type="ARBA" id="ARBA00004123"/>
    </source>
</evidence>
<feature type="compositionally biased region" description="Acidic residues" evidence="14">
    <location>
        <begin position="956"/>
        <end position="980"/>
    </location>
</feature>
<dbReference type="InterPro" id="IPR001650">
    <property type="entry name" value="Helicase_C-like"/>
</dbReference>
<dbReference type="GO" id="GO:0036297">
    <property type="term" value="P:interstrand cross-link repair"/>
    <property type="evidence" value="ECO:0007669"/>
    <property type="project" value="UniProtKB-ARBA"/>
</dbReference>
<keyword evidence="9" id="KW-0067">ATP-binding</keyword>
<dbReference type="PROSITE" id="PS51192">
    <property type="entry name" value="HELICASE_ATP_BIND_1"/>
    <property type="match status" value="1"/>
</dbReference>
<dbReference type="InterPro" id="IPR039686">
    <property type="entry name" value="FANCM/Mph1-like_ID"/>
</dbReference>
<comment type="subcellular location">
    <subcellularLocation>
        <location evidence="2 13">Nucleus</location>
    </subcellularLocation>
</comment>
<keyword evidence="7 17" id="KW-0378">Hydrolase</keyword>
<dbReference type="Pfam" id="PF00271">
    <property type="entry name" value="Helicase_C"/>
    <property type="match status" value="1"/>
</dbReference>
<dbReference type="SMART" id="SM00490">
    <property type="entry name" value="HELICc"/>
    <property type="match status" value="1"/>
</dbReference>
<dbReference type="InParanoid" id="A0A3N4KY91"/>
<gene>
    <name evidence="17" type="ORF">P167DRAFT_520356</name>
</gene>
<dbReference type="Proteomes" id="UP000277580">
    <property type="component" value="Unassembled WGS sequence"/>
</dbReference>
<proteinExistence type="inferred from homology"/>
<evidence type="ECO:0000313" key="18">
    <source>
        <dbReference type="Proteomes" id="UP000277580"/>
    </source>
</evidence>
<dbReference type="FunFam" id="3.40.50.300:FF:000861">
    <property type="entry name" value="Fanconi anemia, complementation group M"/>
    <property type="match status" value="1"/>
</dbReference>
<sequence length="1047" mass="117727">MDSDDDFGSDDFGDINDDELIAAATQAEQAAHSHQRPPQQNQRTSSVGDVNGNGGGDNNLFLPDDFDSDVEITGALVAPQSSDYGSQRPPPSTGQLRQATLFGGRVPDEPPGSSARPQNVHNYPLASTQAQEPPTHHKIDREAAKTWVYPSNVSHREYQYSIVHKALFSNILVALPTGLGKTFIAATVMLNWFRWAPESQIAFLAPTKPLVAQQIDACYNIAGIPRSQTAELTGAVNADLRREYWEERRVFFLTPQTMQNDISRGICNPKRIVCLVIDEAHKATGNYAFATVVNQIRKANTSLRVLALTATPGATIDKVQEVIDSLGIARVEIRNLESMDIQPYVFKKHIVTQVFELTEEIVFLRDLYCECLQPLLKKLNDAKAYWVTDPKSLTMYGLNKASRDWMASNAGRTANRGLKGMLMNAFSFLSSLALPLHYLTEHGIRVFYHSLVNIQNEILSGDGAKSKLGFINDEKFQKVMRRAQGMIVDEDFSGHPKLDYMAGAILKHFADAADMDEKRETRIMVFTSYRSSAEEVVRVLKKHEPMIKPHIFVGQQDSKTADGMKQKDQIEIIKKFQQGIYNVIVATSIGEEGLDIGEVDMIVCYDQNKTPIRMLQRMGRTGRKREGHVLVLLSKGKEEENYKRAWDDYRFIQNEIESGNKFVYHHDESPRILPRDIQPVVDKKVIEIPVENTQPETKRTRAKPGKKAKIVKPFFMPEGVKTGFVKASRIGKDDSEEQEEDVPTEELAPLLTVPEAGLLNTSEERELNRRFKTVYGTDEEMEHITIPGTDKFPAFQRNLTKTRYVKHGRATKSMVRLFQKFTTIDEDPTNTYTQKFDPEILKPPPEPIVQKFQPKTKPFKPVVPTGKGLVERSGNVPKPSKAKAKPISKRPEPAVKRKRKASDSSIEEKKSIDLTSSPGGDTSDEDKDEDKDEDVMIESDSSLPRAKRKKFSTGTSDEEEDDDKDDDKDTDDDDDGDDEVLPNFTEMIQGFRTEKAKPKVSVRPMTSKAAKAAASKKNRMAMRVTKVTKKKPPVRGEKARKYDSDED</sequence>
<dbReference type="OrthoDB" id="164902at2759"/>
<dbReference type="GO" id="GO:0009378">
    <property type="term" value="F:four-way junction helicase activity"/>
    <property type="evidence" value="ECO:0007669"/>
    <property type="project" value="TreeGrafter"/>
</dbReference>
<evidence type="ECO:0000256" key="10">
    <source>
        <dbReference type="ARBA" id="ARBA00023204"/>
    </source>
</evidence>
<evidence type="ECO:0000256" key="14">
    <source>
        <dbReference type="SAM" id="MobiDB-lite"/>
    </source>
</evidence>
<feature type="region of interest" description="Disordered" evidence="14">
    <location>
        <begin position="829"/>
        <end position="1047"/>
    </location>
</feature>
<dbReference type="Gene3D" id="1.20.1320.20">
    <property type="entry name" value="hef helicase domain"/>
    <property type="match status" value="1"/>
</dbReference>
<dbReference type="GO" id="GO:0005634">
    <property type="term" value="C:nucleus"/>
    <property type="evidence" value="ECO:0007669"/>
    <property type="project" value="UniProtKB-SubCell"/>
</dbReference>
<feature type="compositionally biased region" description="Acidic residues" evidence="14">
    <location>
        <begin position="1"/>
        <end position="20"/>
    </location>
</feature>